<evidence type="ECO:0000256" key="1">
    <source>
        <dbReference type="PROSITE-ProRule" id="PRU00047"/>
    </source>
</evidence>
<dbReference type="GO" id="GO:0008270">
    <property type="term" value="F:zinc ion binding"/>
    <property type="evidence" value="ECO:0007669"/>
    <property type="project" value="UniProtKB-KW"/>
</dbReference>
<feature type="domain" description="CCHC-type" evidence="3">
    <location>
        <begin position="2"/>
        <end position="18"/>
    </location>
</feature>
<feature type="region of interest" description="Disordered" evidence="2">
    <location>
        <begin position="14"/>
        <end position="117"/>
    </location>
</feature>
<proteinExistence type="predicted"/>
<gene>
    <name evidence="4" type="ORF">NHX12_013970</name>
    <name evidence="5" type="ORF">NHX12_014071</name>
</gene>
<reference evidence="5" key="1">
    <citation type="submission" date="2022-07" db="EMBL/GenBank/DDBJ databases">
        <title>Chromosome-level genome of Muraenolepis orangiensis.</title>
        <authorList>
            <person name="Kim J."/>
        </authorList>
    </citation>
    <scope>NUCLEOTIDE SEQUENCE</scope>
    <source>
        <strain evidence="5">KU_S4_2022</strain>
        <tissue evidence="5">Muscle</tissue>
    </source>
</reference>
<dbReference type="EMBL" id="JANIIK010000118">
    <property type="protein sequence ID" value="KAJ3585249.1"/>
    <property type="molecule type" value="Genomic_DNA"/>
</dbReference>
<feature type="compositionally biased region" description="Low complexity" evidence="2">
    <location>
        <begin position="44"/>
        <end position="53"/>
    </location>
</feature>
<evidence type="ECO:0000313" key="4">
    <source>
        <dbReference type="EMBL" id="KAJ3585249.1"/>
    </source>
</evidence>
<keyword evidence="6" id="KW-1185">Reference proteome</keyword>
<dbReference type="EMBL" id="JANIIK010000118">
    <property type="protein sequence ID" value="KAJ3585350.1"/>
    <property type="molecule type" value="Genomic_DNA"/>
</dbReference>
<keyword evidence="1" id="KW-0862">Zinc</keyword>
<keyword evidence="1" id="KW-0863">Zinc-finger</keyword>
<evidence type="ECO:0000313" key="6">
    <source>
        <dbReference type="Proteomes" id="UP001148018"/>
    </source>
</evidence>
<name>A0A9Q0DE75_9TELE</name>
<organism evidence="5 6">
    <name type="scientific">Muraenolepis orangiensis</name>
    <name type="common">Patagonian moray cod</name>
    <dbReference type="NCBI Taxonomy" id="630683"/>
    <lineage>
        <taxon>Eukaryota</taxon>
        <taxon>Metazoa</taxon>
        <taxon>Chordata</taxon>
        <taxon>Craniata</taxon>
        <taxon>Vertebrata</taxon>
        <taxon>Euteleostomi</taxon>
        <taxon>Actinopterygii</taxon>
        <taxon>Neopterygii</taxon>
        <taxon>Teleostei</taxon>
        <taxon>Neoteleostei</taxon>
        <taxon>Acanthomorphata</taxon>
        <taxon>Zeiogadaria</taxon>
        <taxon>Gadariae</taxon>
        <taxon>Gadiformes</taxon>
        <taxon>Muraenolepidoidei</taxon>
        <taxon>Muraenolepididae</taxon>
        <taxon>Muraenolepis</taxon>
    </lineage>
</organism>
<sequence>MKCFGCVSEGHVVRACPSRRDQQTTDPGEGTSGQSQAGTPAVVGSSTGQSSGEAEGGGERQDVSGEGLQETVNGGVVDEQVTDNSGAGGEQEAGNSGVGGEQEKRSSFVDGGQETNNIMVDREQMADTSMEDGDMVLSSVTLKPGGRSGSWSDQHTIYSSILGLRSSRVVRRFLEQWDQRLTAEERGMLRDYGSGMATPDKRECFPDIRLTPALGELAGPLLTSRTNDGTTLFTANSNQTEYPQRQTV</sequence>
<keyword evidence="1" id="KW-0479">Metal-binding</keyword>
<dbReference type="Proteomes" id="UP001148018">
    <property type="component" value="Unassembled WGS sequence"/>
</dbReference>
<protein>
    <recommendedName>
        <fullName evidence="3">CCHC-type domain-containing protein</fullName>
    </recommendedName>
</protein>
<dbReference type="AlphaFoldDB" id="A0A9Q0DE75"/>
<dbReference type="GO" id="GO:0003676">
    <property type="term" value="F:nucleic acid binding"/>
    <property type="evidence" value="ECO:0007669"/>
    <property type="project" value="InterPro"/>
</dbReference>
<dbReference type="PROSITE" id="PS50158">
    <property type="entry name" value="ZF_CCHC"/>
    <property type="match status" value="1"/>
</dbReference>
<feature type="compositionally biased region" description="Gly residues" evidence="2">
    <location>
        <begin position="86"/>
        <end position="100"/>
    </location>
</feature>
<evidence type="ECO:0000256" key="2">
    <source>
        <dbReference type="SAM" id="MobiDB-lite"/>
    </source>
</evidence>
<comment type="caution">
    <text evidence="5">The sequence shown here is derived from an EMBL/GenBank/DDBJ whole genome shotgun (WGS) entry which is preliminary data.</text>
</comment>
<dbReference type="InterPro" id="IPR001878">
    <property type="entry name" value="Znf_CCHC"/>
</dbReference>
<evidence type="ECO:0000313" key="5">
    <source>
        <dbReference type="EMBL" id="KAJ3585350.1"/>
    </source>
</evidence>
<accession>A0A9Q0DE75</accession>
<evidence type="ECO:0000259" key="3">
    <source>
        <dbReference type="PROSITE" id="PS50158"/>
    </source>
</evidence>